<organism evidence="8 9">
    <name type="scientific">Nitrospira tepida</name>
    <dbReference type="NCBI Taxonomy" id="2973512"/>
    <lineage>
        <taxon>Bacteria</taxon>
        <taxon>Pseudomonadati</taxon>
        <taxon>Nitrospirota</taxon>
        <taxon>Nitrospiria</taxon>
        <taxon>Nitrospirales</taxon>
        <taxon>Nitrospiraceae</taxon>
        <taxon>Nitrospira</taxon>
    </lineage>
</organism>
<keyword evidence="4 6" id="KW-1133">Transmembrane helix</keyword>
<dbReference type="RefSeq" id="WP_289267978.1">
    <property type="nucleotide sequence ID" value="NZ_OX365700.1"/>
</dbReference>
<dbReference type="GO" id="GO:0005886">
    <property type="term" value="C:plasma membrane"/>
    <property type="evidence" value="ECO:0007669"/>
    <property type="project" value="UniProtKB-SubCell"/>
</dbReference>
<gene>
    <name evidence="8" type="ORF">DNFV4_01446</name>
</gene>
<dbReference type="AlphaFoldDB" id="A0AA86MY29"/>
<comment type="subcellular location">
    <subcellularLocation>
        <location evidence="1">Cell membrane</location>
        <topology evidence="1">Multi-pass membrane protein</topology>
    </subcellularLocation>
</comment>
<evidence type="ECO:0000313" key="8">
    <source>
        <dbReference type="EMBL" id="CAI4031014.1"/>
    </source>
</evidence>
<dbReference type="Proteomes" id="UP001179121">
    <property type="component" value="Chromosome"/>
</dbReference>
<evidence type="ECO:0000256" key="1">
    <source>
        <dbReference type="ARBA" id="ARBA00004651"/>
    </source>
</evidence>
<feature type="transmembrane region" description="Helical" evidence="6">
    <location>
        <begin position="294"/>
        <end position="313"/>
    </location>
</feature>
<keyword evidence="5 6" id="KW-0472">Membrane</keyword>
<dbReference type="EMBL" id="OX365700">
    <property type="protein sequence ID" value="CAI4031014.1"/>
    <property type="molecule type" value="Genomic_DNA"/>
</dbReference>
<evidence type="ECO:0000256" key="5">
    <source>
        <dbReference type="ARBA" id="ARBA00023136"/>
    </source>
</evidence>
<dbReference type="Pfam" id="PF00482">
    <property type="entry name" value="T2SSF"/>
    <property type="match status" value="1"/>
</dbReference>
<dbReference type="Gene3D" id="1.20.81.30">
    <property type="entry name" value="Type II secretion system (T2SS), domain F"/>
    <property type="match status" value="1"/>
</dbReference>
<feature type="transmembrane region" description="Helical" evidence="6">
    <location>
        <begin position="92"/>
        <end position="111"/>
    </location>
</feature>
<reference evidence="8" key="1">
    <citation type="submission" date="2022-10" db="EMBL/GenBank/DDBJ databases">
        <authorList>
            <person name="Koch H."/>
        </authorList>
    </citation>
    <scope>NUCLEOTIDE SEQUENCE</scope>
    <source>
        <strain evidence="8">DNF</strain>
    </source>
</reference>
<dbReference type="InterPro" id="IPR018076">
    <property type="entry name" value="T2SS_GspF_dom"/>
</dbReference>
<feature type="transmembrane region" description="Helical" evidence="6">
    <location>
        <begin position="262"/>
        <end position="282"/>
    </location>
</feature>
<keyword evidence="2" id="KW-1003">Cell membrane</keyword>
<evidence type="ECO:0000313" key="9">
    <source>
        <dbReference type="Proteomes" id="UP001179121"/>
    </source>
</evidence>
<keyword evidence="9" id="KW-1185">Reference proteome</keyword>
<evidence type="ECO:0000259" key="7">
    <source>
        <dbReference type="Pfam" id="PF00482"/>
    </source>
</evidence>
<feature type="domain" description="Type II secretion system protein GspF" evidence="7">
    <location>
        <begin position="154"/>
        <end position="277"/>
    </location>
</feature>
<feature type="transmembrane region" description="Helical" evidence="6">
    <location>
        <begin position="117"/>
        <end position="138"/>
    </location>
</feature>
<evidence type="ECO:0000256" key="4">
    <source>
        <dbReference type="ARBA" id="ARBA00022989"/>
    </source>
</evidence>
<dbReference type="KEGG" id="nti:DNFV4_01446"/>
<evidence type="ECO:0000256" key="6">
    <source>
        <dbReference type="SAM" id="Phobius"/>
    </source>
</evidence>
<dbReference type="InterPro" id="IPR042094">
    <property type="entry name" value="T2SS_GspF_sf"/>
</dbReference>
<name>A0AA86MY29_9BACT</name>
<evidence type="ECO:0000256" key="2">
    <source>
        <dbReference type="ARBA" id="ARBA00022475"/>
    </source>
</evidence>
<accession>A0AA86MY29</accession>
<evidence type="ECO:0000256" key="3">
    <source>
        <dbReference type="ARBA" id="ARBA00022692"/>
    </source>
</evidence>
<feature type="transmembrane region" description="Helical" evidence="6">
    <location>
        <begin position="6"/>
        <end position="25"/>
    </location>
</feature>
<protein>
    <submittedName>
        <fullName evidence="8">Flp pilus assembly protein TadB</fullName>
    </submittedName>
</protein>
<dbReference type="PANTHER" id="PTHR35007:SF1">
    <property type="entry name" value="PILUS ASSEMBLY PROTEIN"/>
    <property type="match status" value="1"/>
</dbReference>
<sequence length="321" mass="35279">MLTVLIALGIFVTILLFLQGCAAVHRAMVPRGMDRAIERIQKWSAPEAAAQLDIVRKESLSDIPWLNALLLQARRIQPLRTLHRQADCRTPLGLFVLAMPLLGLAGLMTALSLHVPLAPAVLLAASAGSLPACYLYWLKRQRMAMFERQLPEALELVSRALRAGHAFSVGLKLVGEEAADPIGMEFRRVFEEVAMGVALPQALQNMTNRIDCVDLRFFVTSVLVQRETGGNLAEIIDSLAGLIRERFELQLRVRALSAEGRMSAIVLFGLPLFVGGLLFKMNPEYMGLLFTDPWGQNLATVGSLLMVIGAAVMKRMVAIKV</sequence>
<proteinExistence type="predicted"/>
<dbReference type="PANTHER" id="PTHR35007">
    <property type="entry name" value="INTEGRAL MEMBRANE PROTEIN-RELATED"/>
    <property type="match status" value="1"/>
</dbReference>
<keyword evidence="3 6" id="KW-0812">Transmembrane</keyword>